<evidence type="ECO:0000313" key="2">
    <source>
        <dbReference type="Proteomes" id="UP000828390"/>
    </source>
</evidence>
<name>A0A9D3YK32_DREPO</name>
<dbReference type="AlphaFoldDB" id="A0A9D3YK32"/>
<protein>
    <submittedName>
        <fullName evidence="1">Uncharacterized protein</fullName>
    </submittedName>
</protein>
<dbReference type="EMBL" id="JAIWYP010000015">
    <property type="protein sequence ID" value="KAH3700325.1"/>
    <property type="molecule type" value="Genomic_DNA"/>
</dbReference>
<gene>
    <name evidence="1" type="ORF">DPMN_075301</name>
</gene>
<dbReference type="Proteomes" id="UP000828390">
    <property type="component" value="Unassembled WGS sequence"/>
</dbReference>
<reference evidence="1" key="1">
    <citation type="journal article" date="2019" name="bioRxiv">
        <title>The Genome of the Zebra Mussel, Dreissena polymorpha: A Resource for Invasive Species Research.</title>
        <authorList>
            <person name="McCartney M.A."/>
            <person name="Auch B."/>
            <person name="Kono T."/>
            <person name="Mallez S."/>
            <person name="Zhang Y."/>
            <person name="Obille A."/>
            <person name="Becker A."/>
            <person name="Abrahante J.E."/>
            <person name="Garbe J."/>
            <person name="Badalamenti J.P."/>
            <person name="Herman A."/>
            <person name="Mangelson H."/>
            <person name="Liachko I."/>
            <person name="Sullivan S."/>
            <person name="Sone E.D."/>
            <person name="Koren S."/>
            <person name="Silverstein K.A.T."/>
            <person name="Beckman K.B."/>
            <person name="Gohl D.M."/>
        </authorList>
    </citation>
    <scope>NUCLEOTIDE SEQUENCE</scope>
    <source>
        <strain evidence="1">Duluth1</strain>
        <tissue evidence="1">Whole animal</tissue>
    </source>
</reference>
<accession>A0A9D3YK32</accession>
<feature type="non-terminal residue" evidence="1">
    <location>
        <position position="1"/>
    </location>
</feature>
<comment type="caution">
    <text evidence="1">The sequence shown here is derived from an EMBL/GenBank/DDBJ whole genome shotgun (WGS) entry which is preliminary data.</text>
</comment>
<organism evidence="1 2">
    <name type="scientific">Dreissena polymorpha</name>
    <name type="common">Zebra mussel</name>
    <name type="synonym">Mytilus polymorpha</name>
    <dbReference type="NCBI Taxonomy" id="45954"/>
    <lineage>
        <taxon>Eukaryota</taxon>
        <taxon>Metazoa</taxon>
        <taxon>Spiralia</taxon>
        <taxon>Lophotrochozoa</taxon>
        <taxon>Mollusca</taxon>
        <taxon>Bivalvia</taxon>
        <taxon>Autobranchia</taxon>
        <taxon>Heteroconchia</taxon>
        <taxon>Euheterodonta</taxon>
        <taxon>Imparidentia</taxon>
        <taxon>Neoheterodontei</taxon>
        <taxon>Myida</taxon>
        <taxon>Dreissenoidea</taxon>
        <taxon>Dreissenidae</taxon>
        <taxon>Dreissena</taxon>
    </lineage>
</organism>
<keyword evidence="2" id="KW-1185">Reference proteome</keyword>
<evidence type="ECO:0000313" key="1">
    <source>
        <dbReference type="EMBL" id="KAH3700325.1"/>
    </source>
</evidence>
<proteinExistence type="predicted"/>
<reference evidence="1" key="2">
    <citation type="submission" date="2020-11" db="EMBL/GenBank/DDBJ databases">
        <authorList>
            <person name="McCartney M.A."/>
            <person name="Auch B."/>
            <person name="Kono T."/>
            <person name="Mallez S."/>
            <person name="Becker A."/>
            <person name="Gohl D.M."/>
            <person name="Silverstein K.A.T."/>
            <person name="Koren S."/>
            <person name="Bechman K.B."/>
            <person name="Herman A."/>
            <person name="Abrahante J.E."/>
            <person name="Garbe J."/>
        </authorList>
    </citation>
    <scope>NUCLEOTIDE SEQUENCE</scope>
    <source>
        <strain evidence="1">Duluth1</strain>
        <tissue evidence="1">Whole animal</tissue>
    </source>
</reference>
<sequence>DNQGTASGCAPFTLLDSVAVLHSQDSVICCLRETACRIIKGPPGEKLMYWIWETLRQHPDYTCVSDSVMGVSDEQFLFTLR</sequence>